<evidence type="ECO:0000313" key="2">
    <source>
        <dbReference type="Proteomes" id="UP000093391"/>
    </source>
</evidence>
<proteinExistence type="predicted"/>
<evidence type="ECO:0000313" key="1">
    <source>
        <dbReference type="EMBL" id="AOA58790.1"/>
    </source>
</evidence>
<dbReference type="EMBL" id="CP016895">
    <property type="protein sequence ID" value="AOA58790.1"/>
    <property type="molecule type" value="Genomic_DNA"/>
</dbReference>
<dbReference type="AlphaFoldDB" id="A0A1B2M0S6"/>
<name>A0A1B2M0S6_9GAMM</name>
<accession>A0A1B2M0S6</accession>
<gene>
    <name evidence="1" type="ORF">BFG52_10810</name>
</gene>
<protein>
    <submittedName>
        <fullName evidence="1">Uncharacterized protein</fullName>
    </submittedName>
</protein>
<dbReference type="Proteomes" id="UP000093391">
    <property type="component" value="Chromosome"/>
</dbReference>
<keyword evidence="2" id="KW-1185">Reference proteome</keyword>
<dbReference type="RefSeq" id="WP_067555910.1">
    <property type="nucleotide sequence ID" value="NZ_CP016895.1"/>
</dbReference>
<dbReference type="KEGG" id="ala:BFG52_10810"/>
<reference evidence="1 2" key="1">
    <citation type="submission" date="2016-08" db="EMBL/GenBank/DDBJ databases">
        <authorList>
            <person name="Seilhamer J.J."/>
        </authorList>
    </citation>
    <scope>NUCLEOTIDE SEQUENCE [LARGE SCALE GENOMIC DNA]</scope>
    <source>
        <strain evidence="1 2">BRTC-1</strain>
    </source>
</reference>
<organism evidence="1 2">
    <name type="scientific">Acinetobacter larvae</name>
    <dbReference type="NCBI Taxonomy" id="1789224"/>
    <lineage>
        <taxon>Bacteria</taxon>
        <taxon>Pseudomonadati</taxon>
        <taxon>Pseudomonadota</taxon>
        <taxon>Gammaproteobacteria</taxon>
        <taxon>Moraxellales</taxon>
        <taxon>Moraxellaceae</taxon>
        <taxon>Acinetobacter</taxon>
    </lineage>
</organism>
<sequence length="107" mass="12583">MELQTLEDKYNSFLNSKAYQQSGINPQYFKRNADLSRLAIIADHMVCNILFFKNYFQLAQPDHTQMASNYVILVNDIEVTLNINKAPDFRDKDEYLKWLHSQINIHG</sequence>